<dbReference type="RefSeq" id="WP_079599400.1">
    <property type="nucleotide sequence ID" value="NZ_LZSF01000134.1"/>
</dbReference>
<dbReference type="CDD" id="cd00397">
    <property type="entry name" value="DNA_BRE_C"/>
    <property type="match status" value="1"/>
</dbReference>
<dbReference type="OrthoDB" id="8421690at2"/>
<dbReference type="EMBL" id="SDLO01000003">
    <property type="protein sequence ID" value="TDK92309.1"/>
    <property type="molecule type" value="Genomic_DNA"/>
</dbReference>
<evidence type="ECO:0000313" key="5">
    <source>
        <dbReference type="Proteomes" id="UP000294929"/>
    </source>
</evidence>
<dbReference type="Gene3D" id="1.10.443.10">
    <property type="entry name" value="Intergrase catalytic core"/>
    <property type="match status" value="1"/>
</dbReference>
<accession>A0A4R5WM53</accession>
<keyword evidence="1" id="KW-0233">DNA recombination</keyword>
<evidence type="ECO:0000259" key="3">
    <source>
        <dbReference type="PROSITE" id="PS51898"/>
    </source>
</evidence>
<dbReference type="PROSITE" id="PS51898">
    <property type="entry name" value="TYR_RECOMBINASE"/>
    <property type="match status" value="1"/>
</dbReference>
<name>A0A4R5WM53_MYCMU</name>
<sequence>MARGDSGTAHRQLGQHPTLRVPDGPWCQPTWHVVDVPGDRRRQGADPCSVDDCDGQRYWLGGPGAAPGAASGLCYAHYFQWFRAGQPADFDAWAQTESRPVGPPRGRPSTKAVDFRRLPPTAAEEVRFVVATKVQRGDWTPNASLRRVLIVLVDTASSRITNSLTERPAADWLLLCRQHWSHTSSFDTLCAPYIRTFFRLLHGATHPDPWASDHWHWRDGFEFVLDATQSGSTHTAVDWSSVAVPWLKVAVKSLARQQLTTATLSWGTLTQWVRATRQFAQFLTQDNTVPNPPAVTRPVFLDYLAWTRRDDTAADARLANTGAYLLECLHDTGLVTDLGSTMFLRRGENVHRKTRNPRPFPPDVIERIDTLIVDNPATDPTIRAMIATNRWAGCRISELVALPIDCLHHSDAGHWIEYWMPKTSAWRRFPIPDDLAEVILAQQARVRDTYGPDAIHLFPGARSSATAGRTQPWSTSGLRHRLSALFREHGITSSTITGESISGGDVHRFRHTVGMTLLNNGWTQQEVRDFLGHQSDTMTSTYARITDDTLARKAREFWENKPENSSTGDAGVERLRARFTAALPNGFCTLPAAQRCEFRPNPCLDCSFHDPGGRVFLGIHIAHRDQLQSLAADAAERGDTDAAKLNTTMLDKVTKLIGEIDPDARPATP</sequence>
<evidence type="ECO:0000256" key="1">
    <source>
        <dbReference type="ARBA" id="ARBA00023172"/>
    </source>
</evidence>
<gene>
    <name evidence="4" type="ORF">EUA03_04045</name>
</gene>
<dbReference type="InterPro" id="IPR013762">
    <property type="entry name" value="Integrase-like_cat_sf"/>
</dbReference>
<feature type="domain" description="Tyr recombinase" evidence="3">
    <location>
        <begin position="355"/>
        <end position="555"/>
    </location>
</feature>
<dbReference type="InterPro" id="IPR050090">
    <property type="entry name" value="Tyrosine_recombinase_XerCD"/>
</dbReference>
<dbReference type="AlphaFoldDB" id="A0A4R5WM53"/>
<reference evidence="4 5" key="1">
    <citation type="submission" date="2019-01" db="EMBL/GenBank/DDBJ databases">
        <title>High-quality-draft genome sequences of five non-tuberculosis mycobacteriaceae isolated from a nosocomial environment.</title>
        <authorList>
            <person name="Tiago I."/>
            <person name="Alarico S."/>
            <person name="Pereira S.G."/>
            <person name="Coelho C."/>
            <person name="Maranha A."/>
            <person name="Empadinhas N."/>
        </authorList>
    </citation>
    <scope>NUCLEOTIDE SEQUENCE [LARGE SCALE GENOMIC DNA]</scope>
    <source>
        <strain evidence="4 5">24AIII</strain>
    </source>
</reference>
<evidence type="ECO:0000256" key="2">
    <source>
        <dbReference type="SAM" id="MobiDB-lite"/>
    </source>
</evidence>
<comment type="caution">
    <text evidence="4">The sequence shown here is derived from an EMBL/GenBank/DDBJ whole genome shotgun (WGS) entry which is preliminary data.</text>
</comment>
<dbReference type="SUPFAM" id="SSF56349">
    <property type="entry name" value="DNA breaking-rejoining enzymes"/>
    <property type="match status" value="1"/>
</dbReference>
<dbReference type="Proteomes" id="UP000294929">
    <property type="component" value="Unassembled WGS sequence"/>
</dbReference>
<dbReference type="Pfam" id="PF00589">
    <property type="entry name" value="Phage_integrase"/>
    <property type="match status" value="1"/>
</dbReference>
<dbReference type="PANTHER" id="PTHR30349">
    <property type="entry name" value="PHAGE INTEGRASE-RELATED"/>
    <property type="match status" value="1"/>
</dbReference>
<dbReference type="GO" id="GO:0003677">
    <property type="term" value="F:DNA binding"/>
    <property type="evidence" value="ECO:0007669"/>
    <property type="project" value="InterPro"/>
</dbReference>
<evidence type="ECO:0000313" key="4">
    <source>
        <dbReference type="EMBL" id="TDK92309.1"/>
    </source>
</evidence>
<feature type="region of interest" description="Disordered" evidence="2">
    <location>
        <begin position="1"/>
        <end position="24"/>
    </location>
</feature>
<dbReference type="InterPro" id="IPR011010">
    <property type="entry name" value="DNA_brk_join_enz"/>
</dbReference>
<organism evidence="4 5">
    <name type="scientific">Mycolicibacterium mucogenicum</name>
    <name type="common">Mycobacterium mucogenicum</name>
    <dbReference type="NCBI Taxonomy" id="56689"/>
    <lineage>
        <taxon>Bacteria</taxon>
        <taxon>Bacillati</taxon>
        <taxon>Actinomycetota</taxon>
        <taxon>Actinomycetes</taxon>
        <taxon>Mycobacteriales</taxon>
        <taxon>Mycobacteriaceae</taxon>
        <taxon>Mycolicibacterium</taxon>
    </lineage>
</organism>
<protein>
    <submittedName>
        <fullName evidence="4">Site-specific integrase</fullName>
    </submittedName>
</protein>
<dbReference type="InterPro" id="IPR002104">
    <property type="entry name" value="Integrase_catalytic"/>
</dbReference>
<dbReference type="GO" id="GO:0006310">
    <property type="term" value="P:DNA recombination"/>
    <property type="evidence" value="ECO:0007669"/>
    <property type="project" value="UniProtKB-KW"/>
</dbReference>
<proteinExistence type="predicted"/>
<dbReference type="GO" id="GO:0015074">
    <property type="term" value="P:DNA integration"/>
    <property type="evidence" value="ECO:0007669"/>
    <property type="project" value="InterPro"/>
</dbReference>